<reference evidence="1 2" key="1">
    <citation type="submission" date="2017-10" db="EMBL/GenBank/DDBJ databases">
        <title>Novel microbial diversity and functional potential in the marine mammal oral microbiome.</title>
        <authorList>
            <person name="Dudek N.K."/>
            <person name="Sun C.L."/>
            <person name="Burstein D."/>
            <person name="Kantor R.S."/>
            <person name="Aliaga Goltsman D.S."/>
            <person name="Bik E.M."/>
            <person name="Thomas B.C."/>
            <person name="Banfield J.F."/>
            <person name="Relman D.A."/>
        </authorList>
    </citation>
    <scope>NUCLEOTIDE SEQUENCE [LARGE SCALE GENOMIC DNA]</scope>
    <source>
        <strain evidence="1">DOLJORAL78_47_21</strain>
    </source>
</reference>
<dbReference type="AlphaFoldDB" id="A0A2G6JKU0"/>
<organism evidence="1 2">
    <name type="scientific">Neptuniibacter caesariensis</name>
    <dbReference type="NCBI Taxonomy" id="207954"/>
    <lineage>
        <taxon>Bacteria</taxon>
        <taxon>Pseudomonadati</taxon>
        <taxon>Pseudomonadota</taxon>
        <taxon>Gammaproteobacteria</taxon>
        <taxon>Oceanospirillales</taxon>
        <taxon>Oceanospirillaceae</taxon>
        <taxon>Neptuniibacter</taxon>
    </lineage>
</organism>
<accession>A0A2G6JKU0</accession>
<gene>
    <name evidence="1" type="ORF">CSA60_03885</name>
</gene>
<name>A0A2G6JKU0_NEPCE</name>
<proteinExistence type="predicted"/>
<protein>
    <submittedName>
        <fullName evidence="1">Uncharacterized protein</fullName>
    </submittedName>
</protein>
<comment type="caution">
    <text evidence="1">The sequence shown here is derived from an EMBL/GenBank/DDBJ whole genome shotgun (WGS) entry which is preliminary data.</text>
</comment>
<evidence type="ECO:0000313" key="1">
    <source>
        <dbReference type="EMBL" id="PIE24028.1"/>
    </source>
</evidence>
<dbReference type="EMBL" id="PDSH01000018">
    <property type="protein sequence ID" value="PIE24028.1"/>
    <property type="molecule type" value="Genomic_DNA"/>
</dbReference>
<evidence type="ECO:0000313" key="2">
    <source>
        <dbReference type="Proteomes" id="UP000243469"/>
    </source>
</evidence>
<dbReference type="Proteomes" id="UP000243469">
    <property type="component" value="Unassembled WGS sequence"/>
</dbReference>
<sequence>MLCGCTATIGNPSSSGSNPSVSPYLSSALSKGGPQRIDVALGQPILVENLSGLRQFAGKDINFNDFSGLLGYSTEVGYVMVISGIVATDALDAQAGEILLIPAYGTQPSVERYDAQYFADSKYAEKVSGLKRLSQALDEVVAKQRSGIFWGRLRRTAFNVTAPGSADHELARRSVVGSDIVHDIRFSGISDADQIEEVTVEKFRQAMVAGDEKVVAALLSPAVFGETDIRGGASKAREMLAEHIINKENWKTVLANGRFQRTQVPNVWSMKTSHGRVFLKTEPVNDFTYVNDIYREKRR</sequence>